<name>A0ABS1JTS0_9BURK</name>
<dbReference type="EMBL" id="JAEQND010000013">
    <property type="protein sequence ID" value="MBL0427690.1"/>
    <property type="molecule type" value="Genomic_DNA"/>
</dbReference>
<protein>
    <recommendedName>
        <fullName evidence="3">MarR family transcriptional regulator</fullName>
    </recommendedName>
</protein>
<evidence type="ECO:0008006" key="3">
    <source>
        <dbReference type="Google" id="ProtNLM"/>
    </source>
</evidence>
<evidence type="ECO:0000313" key="2">
    <source>
        <dbReference type="Proteomes" id="UP000622707"/>
    </source>
</evidence>
<accession>A0ABS1JTS0</accession>
<proteinExistence type="predicted"/>
<sequence length="113" mass="12656">MTEPLINAARKVGLAARKNLTVPGFECLTWQELFVLAAIARIANNTPMRTYGAKDFAFDCAQSDFGFYMAKSAIQDSLDELLDRHLIVMTSDIDARLTEQAERLMLRAAKELD</sequence>
<gene>
    <name evidence="1" type="ORF">JI746_21425</name>
</gene>
<dbReference type="RefSeq" id="WP_201692324.1">
    <property type="nucleotide sequence ID" value="NZ_JAEQND010000013.1"/>
</dbReference>
<dbReference type="Proteomes" id="UP000622707">
    <property type="component" value="Unassembled WGS sequence"/>
</dbReference>
<evidence type="ECO:0000313" key="1">
    <source>
        <dbReference type="EMBL" id="MBL0427690.1"/>
    </source>
</evidence>
<reference evidence="1 2" key="1">
    <citation type="journal article" date="2017" name="Int. J. Syst. Evol. Microbiol.">
        <title>Ramlibacter alkalitolerans sp. nov., alkali-tolerant bacterium isolated from soil of ginseng.</title>
        <authorList>
            <person name="Lee D.H."/>
            <person name="Cha C.J."/>
        </authorList>
    </citation>
    <scope>NUCLEOTIDE SEQUENCE [LARGE SCALE GENOMIC DNA]</scope>
    <source>
        <strain evidence="1 2">KACC 19305</strain>
    </source>
</reference>
<keyword evidence="2" id="KW-1185">Reference proteome</keyword>
<organism evidence="1 2">
    <name type="scientific">Ramlibacter alkalitolerans</name>
    <dbReference type="NCBI Taxonomy" id="2039631"/>
    <lineage>
        <taxon>Bacteria</taxon>
        <taxon>Pseudomonadati</taxon>
        <taxon>Pseudomonadota</taxon>
        <taxon>Betaproteobacteria</taxon>
        <taxon>Burkholderiales</taxon>
        <taxon>Comamonadaceae</taxon>
        <taxon>Ramlibacter</taxon>
    </lineage>
</organism>
<comment type="caution">
    <text evidence="1">The sequence shown here is derived from an EMBL/GenBank/DDBJ whole genome shotgun (WGS) entry which is preliminary data.</text>
</comment>